<sequence length="144" mass="16476">MATAGHFNRLGCLFTRFTNVNQLKHCTGVVSVLRKSTIRGPSIDDNCTVEIGATSDGKTIVCYHPTEDVPYELTQPIPRPDPLTNPAETHDQMLKVHLSREVLENKPAPTILELSKMFHTTKHRWYPVGQYHMRRRKTNPQKDR</sequence>
<name>A0ACC2GTX8_DALPE</name>
<keyword evidence="2" id="KW-1185">Reference proteome</keyword>
<evidence type="ECO:0000313" key="2">
    <source>
        <dbReference type="Proteomes" id="UP001157502"/>
    </source>
</evidence>
<protein>
    <submittedName>
        <fullName evidence="1">Uncharacterized protein</fullName>
    </submittedName>
</protein>
<dbReference type="Proteomes" id="UP001157502">
    <property type="component" value="Chromosome 9"/>
</dbReference>
<organism evidence="1 2">
    <name type="scientific">Dallia pectoralis</name>
    <name type="common">Alaska blackfish</name>
    <dbReference type="NCBI Taxonomy" id="75939"/>
    <lineage>
        <taxon>Eukaryota</taxon>
        <taxon>Metazoa</taxon>
        <taxon>Chordata</taxon>
        <taxon>Craniata</taxon>
        <taxon>Vertebrata</taxon>
        <taxon>Euteleostomi</taxon>
        <taxon>Actinopterygii</taxon>
        <taxon>Neopterygii</taxon>
        <taxon>Teleostei</taxon>
        <taxon>Protacanthopterygii</taxon>
        <taxon>Esociformes</taxon>
        <taxon>Umbridae</taxon>
        <taxon>Dallia</taxon>
    </lineage>
</organism>
<reference evidence="1" key="1">
    <citation type="submission" date="2021-05" db="EMBL/GenBank/DDBJ databases">
        <authorList>
            <person name="Pan Q."/>
            <person name="Jouanno E."/>
            <person name="Zahm M."/>
            <person name="Klopp C."/>
            <person name="Cabau C."/>
            <person name="Louis A."/>
            <person name="Berthelot C."/>
            <person name="Parey E."/>
            <person name="Roest Crollius H."/>
            <person name="Montfort J."/>
            <person name="Robinson-Rechavi M."/>
            <person name="Bouchez O."/>
            <person name="Lampietro C."/>
            <person name="Lopez Roques C."/>
            <person name="Donnadieu C."/>
            <person name="Postlethwait J."/>
            <person name="Bobe J."/>
            <person name="Dillon D."/>
            <person name="Chandos A."/>
            <person name="von Hippel F."/>
            <person name="Guiguen Y."/>
        </authorList>
    </citation>
    <scope>NUCLEOTIDE SEQUENCE</scope>
    <source>
        <strain evidence="1">YG-Jan2019</strain>
    </source>
</reference>
<dbReference type="EMBL" id="CM055736">
    <property type="protein sequence ID" value="KAJ8007159.1"/>
    <property type="molecule type" value="Genomic_DNA"/>
</dbReference>
<proteinExistence type="predicted"/>
<evidence type="ECO:0000313" key="1">
    <source>
        <dbReference type="EMBL" id="KAJ8007159.1"/>
    </source>
</evidence>
<gene>
    <name evidence="1" type="ORF">DPEC_G00114650</name>
</gene>
<accession>A0ACC2GTX8</accession>
<comment type="caution">
    <text evidence="1">The sequence shown here is derived from an EMBL/GenBank/DDBJ whole genome shotgun (WGS) entry which is preliminary data.</text>
</comment>